<gene>
    <name evidence="4" type="ORF">ANCCEY_09085</name>
</gene>
<dbReference type="Proteomes" id="UP000054495">
    <property type="component" value="Unassembled WGS sequence"/>
</dbReference>
<reference evidence="4 5" key="1">
    <citation type="submission" date="2013-05" db="EMBL/GenBank/DDBJ databases">
        <title>Draft genome of the parasitic nematode Anyclostoma ceylanicum.</title>
        <authorList>
            <person name="Mitreva M."/>
        </authorList>
    </citation>
    <scope>NUCLEOTIDE SEQUENCE [LARGE SCALE GENOMIC DNA]</scope>
</reference>
<evidence type="ECO:0000256" key="1">
    <source>
        <dbReference type="ARBA" id="ARBA00022900"/>
    </source>
</evidence>
<accession>A0A0D6LW31</accession>
<feature type="chain" id="PRO_5002307213" description="TIL domain-containing protein" evidence="2">
    <location>
        <begin position="20"/>
        <end position="170"/>
    </location>
</feature>
<dbReference type="Pfam" id="PF01826">
    <property type="entry name" value="TIL"/>
    <property type="match status" value="1"/>
</dbReference>
<dbReference type="InterPro" id="IPR036084">
    <property type="entry name" value="Ser_inhib-like_sf"/>
</dbReference>
<keyword evidence="2" id="KW-0732">Signal</keyword>
<evidence type="ECO:0000313" key="4">
    <source>
        <dbReference type="EMBL" id="EPB71832.1"/>
    </source>
</evidence>
<feature type="signal peptide" evidence="2">
    <location>
        <begin position="1"/>
        <end position="19"/>
    </location>
</feature>
<dbReference type="SUPFAM" id="SSF57567">
    <property type="entry name" value="Serine protease inhibitors"/>
    <property type="match status" value="1"/>
</dbReference>
<evidence type="ECO:0000259" key="3">
    <source>
        <dbReference type="Pfam" id="PF01826"/>
    </source>
</evidence>
<keyword evidence="1" id="KW-0646">Protease inhibitor</keyword>
<name>A0A0D6LW31_9BILA</name>
<dbReference type="GO" id="GO:0004867">
    <property type="term" value="F:serine-type endopeptidase inhibitor activity"/>
    <property type="evidence" value="ECO:0007669"/>
    <property type="project" value="UniProtKB-KW"/>
</dbReference>
<keyword evidence="5" id="KW-1185">Reference proteome</keyword>
<protein>
    <recommendedName>
        <fullName evidence="3">TIL domain-containing protein</fullName>
    </recommendedName>
</protein>
<keyword evidence="1" id="KW-0722">Serine protease inhibitor</keyword>
<dbReference type="AlphaFoldDB" id="A0A0D6LW31"/>
<dbReference type="Gene3D" id="2.10.25.10">
    <property type="entry name" value="Laminin"/>
    <property type="match status" value="1"/>
</dbReference>
<feature type="domain" description="TIL" evidence="3">
    <location>
        <begin position="47"/>
        <end position="111"/>
    </location>
</feature>
<evidence type="ECO:0000313" key="5">
    <source>
        <dbReference type="Proteomes" id="UP000054495"/>
    </source>
</evidence>
<dbReference type="CDD" id="cd19941">
    <property type="entry name" value="TIL"/>
    <property type="match status" value="1"/>
</dbReference>
<organism evidence="4 5">
    <name type="scientific">Ancylostoma ceylanicum</name>
    <dbReference type="NCBI Taxonomy" id="53326"/>
    <lineage>
        <taxon>Eukaryota</taxon>
        <taxon>Metazoa</taxon>
        <taxon>Ecdysozoa</taxon>
        <taxon>Nematoda</taxon>
        <taxon>Chromadorea</taxon>
        <taxon>Rhabditida</taxon>
        <taxon>Rhabditina</taxon>
        <taxon>Rhabditomorpha</taxon>
        <taxon>Strongyloidea</taxon>
        <taxon>Ancylostomatidae</taxon>
        <taxon>Ancylostomatinae</taxon>
        <taxon>Ancylostoma</taxon>
    </lineage>
</organism>
<dbReference type="EMBL" id="KE125085">
    <property type="protein sequence ID" value="EPB71832.1"/>
    <property type="molecule type" value="Genomic_DNA"/>
</dbReference>
<proteinExistence type="predicted"/>
<sequence>MVRSPASVIFVAILVYSEAAGVPARVQTPHVQNGAANSMSRAAKLQCSENEVLDECSTVCERTCDDPSTENCKFFPPNGKCYPRCLCKEGYYRSYYHNNSITGVCVPAEVCMTGAVGSQMKNISSAAKDANLHADILMRTTARTYRLAPQDVSAKKVFTAILMDFAQTIA</sequence>
<dbReference type="InterPro" id="IPR002919">
    <property type="entry name" value="TIL_dom"/>
</dbReference>
<evidence type="ECO:0000256" key="2">
    <source>
        <dbReference type="SAM" id="SignalP"/>
    </source>
</evidence>